<proteinExistence type="predicted"/>
<keyword evidence="3" id="KW-1185">Reference proteome</keyword>
<dbReference type="AlphaFoldDB" id="D8IC85"/>
<dbReference type="KEGG" id="bpo:BP951000_0760"/>
<evidence type="ECO:0000313" key="3">
    <source>
        <dbReference type="Proteomes" id="UP000000332"/>
    </source>
</evidence>
<dbReference type="Proteomes" id="UP000000332">
    <property type="component" value="Chromosome"/>
</dbReference>
<feature type="transmembrane region" description="Helical" evidence="1">
    <location>
        <begin position="535"/>
        <end position="555"/>
    </location>
</feature>
<feature type="transmembrane region" description="Helical" evidence="1">
    <location>
        <begin position="233"/>
        <end position="256"/>
    </location>
</feature>
<feature type="transmembrane region" description="Helical" evidence="1">
    <location>
        <begin position="178"/>
        <end position="197"/>
    </location>
</feature>
<feature type="transmembrane region" description="Helical" evidence="1">
    <location>
        <begin position="405"/>
        <end position="428"/>
    </location>
</feature>
<feature type="transmembrane region" description="Helical" evidence="1">
    <location>
        <begin position="567"/>
        <end position="592"/>
    </location>
</feature>
<feature type="transmembrane region" description="Helical" evidence="1">
    <location>
        <begin position="381"/>
        <end position="399"/>
    </location>
</feature>
<feature type="transmembrane region" description="Helical" evidence="1">
    <location>
        <begin position="143"/>
        <end position="166"/>
    </location>
</feature>
<feature type="transmembrane region" description="Helical" evidence="1">
    <location>
        <begin position="486"/>
        <end position="505"/>
    </location>
</feature>
<feature type="transmembrane region" description="Helical" evidence="1">
    <location>
        <begin position="308"/>
        <end position="337"/>
    </location>
</feature>
<feature type="transmembrane region" description="Helical" evidence="1">
    <location>
        <begin position="276"/>
        <end position="296"/>
    </location>
</feature>
<keyword evidence="1" id="KW-0812">Transmembrane</keyword>
<evidence type="ECO:0000256" key="1">
    <source>
        <dbReference type="SAM" id="Phobius"/>
    </source>
</evidence>
<dbReference type="EMBL" id="CP002025">
    <property type="protein sequence ID" value="ADK30758.1"/>
    <property type="molecule type" value="Genomic_DNA"/>
</dbReference>
<feature type="transmembrane region" description="Helical" evidence="1">
    <location>
        <begin position="512"/>
        <end position="529"/>
    </location>
</feature>
<protein>
    <submittedName>
        <fullName evidence="2">Uncharacterized protein</fullName>
    </submittedName>
</protein>
<feature type="transmembrane region" description="Helical" evidence="1">
    <location>
        <begin position="343"/>
        <end position="361"/>
    </location>
</feature>
<dbReference type="RefSeq" id="WP_013243712.1">
    <property type="nucleotide sequence ID" value="NC_014330.1"/>
</dbReference>
<keyword evidence="1" id="KW-0472">Membrane</keyword>
<dbReference type="GeneID" id="56439329"/>
<dbReference type="eggNOG" id="ENOG502ZB6B">
    <property type="taxonomic scope" value="Bacteria"/>
</dbReference>
<name>D8IC85_BRAP9</name>
<dbReference type="STRING" id="759914.BP951000_0760"/>
<dbReference type="InParanoid" id="D8IC85"/>
<accession>D8IC85</accession>
<evidence type="ECO:0000313" key="2">
    <source>
        <dbReference type="EMBL" id="ADK30758.1"/>
    </source>
</evidence>
<reference evidence="2 3" key="1">
    <citation type="journal article" date="2010" name="PLoS ONE">
        <title>The complete genome sequence of the pathogenic intestinal spirochete Brachyspira pilosicoli and comparison with other Brachyspira genomes.</title>
        <authorList>
            <person name="Wanchanthuek P."/>
            <person name="Bellgard M.I."/>
            <person name="La T."/>
            <person name="Ryan K."/>
            <person name="Moolhuijzen P."/>
            <person name="Chapman B."/>
            <person name="Black M."/>
            <person name="Schibeci D."/>
            <person name="Hunter A."/>
            <person name="Barrero R."/>
            <person name="Phillips N.D."/>
            <person name="Hampson D.J."/>
        </authorList>
    </citation>
    <scope>NUCLEOTIDE SEQUENCE [LARGE SCALE GENOMIC DNA]</scope>
    <source>
        <strain evidence="3">ATCC BAA-1826 / 95/1000</strain>
    </source>
</reference>
<dbReference type="HOGENOM" id="CLU_423167_0_0_12"/>
<organism evidence="2 3">
    <name type="scientific">Brachyspira pilosicoli (strain ATCC BAA-1826 / 95/1000)</name>
    <dbReference type="NCBI Taxonomy" id="759914"/>
    <lineage>
        <taxon>Bacteria</taxon>
        <taxon>Pseudomonadati</taxon>
        <taxon>Spirochaetota</taxon>
        <taxon>Spirochaetia</taxon>
        <taxon>Brachyspirales</taxon>
        <taxon>Brachyspiraceae</taxon>
        <taxon>Brachyspira</taxon>
    </lineage>
</organism>
<keyword evidence="1" id="KW-1133">Transmembrane helix</keyword>
<gene>
    <name evidence="2" type="ordered locus">BP951000_0760</name>
</gene>
<feature type="transmembrane region" description="Helical" evidence="1">
    <location>
        <begin position="7"/>
        <end position="27"/>
    </location>
</feature>
<feature type="transmembrane region" description="Helical" evidence="1">
    <location>
        <begin position="203"/>
        <end position="221"/>
    </location>
</feature>
<sequence length="635" mass="74109">MKKKLFIFYLFILSLLLIFIILGSILANKTRVGYLNINLNINKTIEINNLSEKYNNLQENEKINIIKINANEYYYDCRMEFYDKVFRYSDVFSLIIDSNKNPDYVKLINMQTGGRRAGYLISTKIIDDKKIDNIYYKLRIKPIYYSILIIMIGILMIFNTNIFNVVLKKFNKDIEIKIYIIVILGYLYLIIPFIIFVFSWTRYIVSIPVNMIIFYILYLMIKDSIINYNKVYKINIIVFIVMIMSIILFVLVSGIGEIFEQSIDMLRGRNPIFRDLINFSWPVIYTKSGYAIVYYIGHWIVPAVFGKFFGLTVGNMFLVLWSSIGIFISIILVLYYLNINRSRYILIALLLFIFFSPIAEIHTFSSRILSYYSSHLQDLQLLFNQAIAIWVMSSLFLVQRNSSNFAFLGLSVILYSPYAVIGILPYMIVKTLIDLKENLLLTIKNIFSLKNILSSITIFPLLMFYFSSNSVGSSSSLRFLLSEYNALEFLYFYILAFGLHLFLIFKNNKNNYIYYVSIFMLFAVASIMYGPDQNFHRVNITAIFFIYVLVVDYLNKNANIKSIRKNILIFLLILSSLASLTSISNSISYFVYGGVTKELGRETFNTDENDFVLNTVTSKNLDKSIFFKYIAKNKK</sequence>